<organism evidence="2 3">
    <name type="scientific">Oreochromis aureus</name>
    <name type="common">Israeli tilapia</name>
    <name type="synonym">Chromis aureus</name>
    <dbReference type="NCBI Taxonomy" id="47969"/>
    <lineage>
        <taxon>Eukaryota</taxon>
        <taxon>Metazoa</taxon>
        <taxon>Chordata</taxon>
        <taxon>Craniata</taxon>
        <taxon>Vertebrata</taxon>
        <taxon>Euteleostomi</taxon>
        <taxon>Actinopterygii</taxon>
        <taxon>Neopterygii</taxon>
        <taxon>Teleostei</taxon>
        <taxon>Neoteleostei</taxon>
        <taxon>Acanthomorphata</taxon>
        <taxon>Ovalentaria</taxon>
        <taxon>Cichlomorphae</taxon>
        <taxon>Cichliformes</taxon>
        <taxon>Cichlidae</taxon>
        <taxon>African cichlids</taxon>
        <taxon>Pseudocrenilabrinae</taxon>
        <taxon>Oreochromini</taxon>
        <taxon>Oreochromis</taxon>
    </lineage>
</organism>
<reference evidence="2" key="2">
    <citation type="submission" date="2025-08" db="UniProtKB">
        <authorList>
            <consortium name="Ensembl"/>
        </authorList>
    </citation>
    <scope>IDENTIFICATION</scope>
</reference>
<feature type="compositionally biased region" description="Basic and acidic residues" evidence="1">
    <location>
        <begin position="1"/>
        <end position="24"/>
    </location>
</feature>
<proteinExistence type="predicted"/>
<dbReference type="PANTHER" id="PTHR22045:SF6">
    <property type="entry name" value="PROLINE AND SERINE-RICH PROTEIN 3"/>
    <property type="match status" value="1"/>
</dbReference>
<dbReference type="PANTHER" id="PTHR22045">
    <property type="entry name" value="PROLINE AND SERINE-RICH PROTEIN 3"/>
    <property type="match status" value="1"/>
</dbReference>
<feature type="region of interest" description="Disordered" evidence="1">
    <location>
        <begin position="1"/>
        <end position="30"/>
    </location>
</feature>
<reference evidence="3" key="1">
    <citation type="submission" date="2020-03" db="EMBL/GenBank/DDBJ databases">
        <title>Evolution of repeat sequences and sex chromosomes of tilapia species revealed by chromosome-level genomes.</title>
        <authorList>
            <person name="Xu L."/>
            <person name="Tao W."/>
            <person name="Wang D."/>
            <person name="Zhou Q."/>
        </authorList>
    </citation>
    <scope>NUCLEOTIDE SEQUENCE [LARGE SCALE GENOMIC DNA]</scope>
    <source>
        <strain evidence="3">Israel</strain>
    </source>
</reference>
<protein>
    <submittedName>
        <fullName evidence="2">Uncharacterized protein</fullName>
    </submittedName>
</protein>
<dbReference type="AlphaFoldDB" id="A0AAZ1XDA4"/>
<keyword evidence="3" id="KW-1185">Reference proteome</keyword>
<accession>A0AAZ1XDA4</accession>
<name>A0AAZ1XDA4_OREAU</name>
<dbReference type="Ensembl" id="ENSOABT00000080397.1">
    <property type="protein sequence ID" value="ENSOABP00000065605.1"/>
    <property type="gene ID" value="ENSOABG00000029192.1"/>
</dbReference>
<evidence type="ECO:0000313" key="3">
    <source>
        <dbReference type="Proteomes" id="UP000472276"/>
    </source>
</evidence>
<evidence type="ECO:0000313" key="2">
    <source>
        <dbReference type="Ensembl" id="ENSOABP00000065605.1"/>
    </source>
</evidence>
<reference evidence="2" key="3">
    <citation type="submission" date="2025-09" db="UniProtKB">
        <authorList>
            <consortium name="Ensembl"/>
        </authorList>
    </citation>
    <scope>IDENTIFICATION</scope>
</reference>
<evidence type="ECO:0000256" key="1">
    <source>
        <dbReference type="SAM" id="MobiDB-lite"/>
    </source>
</evidence>
<dbReference type="InterPro" id="IPR037646">
    <property type="entry name" value="PROSER3"/>
</dbReference>
<dbReference type="Proteomes" id="UP000472276">
    <property type="component" value="Unassembled WGS sequence"/>
</dbReference>
<sequence length="92" mass="10764">MDEPKQYVERFRHGRPQSREERHQVASASGEEQAPFWWMSHSSLSSSTPTKTTDEGALYLQSLVYFIPHYHLLNSIKSFCVLHFSEKMLSNF</sequence>